<feature type="non-terminal residue" evidence="1">
    <location>
        <position position="1"/>
    </location>
</feature>
<dbReference type="Proteomes" id="UP000789396">
    <property type="component" value="Unassembled WGS sequence"/>
</dbReference>
<evidence type="ECO:0000313" key="2">
    <source>
        <dbReference type="Proteomes" id="UP000789396"/>
    </source>
</evidence>
<gene>
    <name evidence="1" type="ORF">RFULGI_LOCUS17990</name>
</gene>
<feature type="non-terminal residue" evidence="1">
    <location>
        <position position="101"/>
    </location>
</feature>
<dbReference type="EMBL" id="CAJVPZ010075063">
    <property type="protein sequence ID" value="CAG8803592.1"/>
    <property type="molecule type" value="Genomic_DNA"/>
</dbReference>
<name>A0A9N9PCE7_9GLOM</name>
<evidence type="ECO:0000313" key="1">
    <source>
        <dbReference type="EMBL" id="CAG8803592.1"/>
    </source>
</evidence>
<sequence length="101" mass="11447">GPKGFSIRYVWQAVIEGAGGTFIEGPEVVTPFVPIYFAPPAQEWTYKETLREEFNFTLHITNHSAGRITYTQCSLRKHYEGPLDKDIICDKHERSLASTEG</sequence>
<dbReference type="AlphaFoldDB" id="A0A9N9PCE7"/>
<protein>
    <submittedName>
        <fullName evidence="1">19848_t:CDS:1</fullName>
    </submittedName>
</protein>
<reference evidence="1" key="1">
    <citation type="submission" date="2021-06" db="EMBL/GenBank/DDBJ databases">
        <authorList>
            <person name="Kallberg Y."/>
            <person name="Tangrot J."/>
            <person name="Rosling A."/>
        </authorList>
    </citation>
    <scope>NUCLEOTIDE SEQUENCE</scope>
    <source>
        <strain evidence="1">IN212</strain>
    </source>
</reference>
<organism evidence="1 2">
    <name type="scientific">Racocetra fulgida</name>
    <dbReference type="NCBI Taxonomy" id="60492"/>
    <lineage>
        <taxon>Eukaryota</taxon>
        <taxon>Fungi</taxon>
        <taxon>Fungi incertae sedis</taxon>
        <taxon>Mucoromycota</taxon>
        <taxon>Glomeromycotina</taxon>
        <taxon>Glomeromycetes</taxon>
        <taxon>Diversisporales</taxon>
        <taxon>Gigasporaceae</taxon>
        <taxon>Racocetra</taxon>
    </lineage>
</organism>
<accession>A0A9N9PCE7</accession>
<comment type="caution">
    <text evidence="1">The sequence shown here is derived from an EMBL/GenBank/DDBJ whole genome shotgun (WGS) entry which is preliminary data.</text>
</comment>
<dbReference type="OrthoDB" id="9984275at2759"/>
<proteinExistence type="predicted"/>
<keyword evidence="2" id="KW-1185">Reference proteome</keyword>